<dbReference type="InterPro" id="IPR011604">
    <property type="entry name" value="PDDEXK-like_dom_sf"/>
</dbReference>
<keyword evidence="5" id="KW-0347">Helicase</keyword>
<feature type="domain" description="PD-(D/E)XK endonuclease-like" evidence="10">
    <location>
        <begin position="646"/>
        <end position="898"/>
    </location>
</feature>
<dbReference type="AlphaFoldDB" id="A0A6F8VBK9"/>
<evidence type="ECO:0000256" key="6">
    <source>
        <dbReference type="ARBA" id="ARBA00022839"/>
    </source>
</evidence>
<dbReference type="InterPro" id="IPR027417">
    <property type="entry name" value="P-loop_NTPase"/>
</dbReference>
<dbReference type="GO" id="GO:0004527">
    <property type="term" value="F:exonuclease activity"/>
    <property type="evidence" value="ECO:0007669"/>
    <property type="project" value="UniProtKB-KW"/>
</dbReference>
<dbReference type="GO" id="GO:0006281">
    <property type="term" value="P:DNA repair"/>
    <property type="evidence" value="ECO:0007669"/>
    <property type="project" value="UniProtKB-KW"/>
</dbReference>
<keyword evidence="3" id="KW-0227">DNA damage</keyword>
<dbReference type="PANTHER" id="PTHR30591">
    <property type="entry name" value="RECBCD ENZYME SUBUNIT RECC"/>
    <property type="match status" value="1"/>
</dbReference>
<proteinExistence type="predicted"/>
<evidence type="ECO:0000256" key="2">
    <source>
        <dbReference type="ARBA" id="ARBA00022741"/>
    </source>
</evidence>
<sequence>MSGNALRPSAADPLLSAAAREIVALERARLPNLSGVTVLLPNLHAAAEFGRILRDTAGVDTLLLPRFATLRSLAEQQDTGRARLPVSRRQAMIYRALRDKDWFREGDLWHVSAELLRLFDEITLSQVALPSTYEAFVHLLEQAYRARSGLPLQFEARLVHELWHAMSARGEGALDDATLYHLQLAQLADMAAAPLYTVGLNDLVPMESAFFALYARSCPVRHFSVAAIEADPAGLTGLLSAAWGESGQSEHLHDRASAFRDIASTSPLSGRHERLCLCGANSLEQEAETVAFRVGQWLAQGKTAIAVVVQDRLVARRARALLERAAVLVTDETGWTLSTTSASTVVMRWLDNLDSRFHYQDLLDLLKSPFIFTAWEPARRRHGVYRLEQLIRKHSVVSHLMRYRALAGDEAEVVELLDALGEAQKLLEKRKRRSLAEWQQGLLASLDVLQIRGGLQRDLAGDQLLQLLERLHLELAQDATAFSYSEWRQWLNQQLEEAVFRDASITSPVVFTHLAACRLRRFDGVVIAGADAAHLPGRGRESVFFNQAVRAQLGLPDRRAALETERQNLASLLVACPEVWVTWQARKNGEPNPLSPWFERLEIFHVLAYGEGLKDSGFQPPAISFQPAVLAAHPAPVLPEQLVPATISASGYNSLVACPYQFYARHALRLNELDEVSTALEKRDYGEYVHDILHRFHLVYPILSGQDTAVLQQVLRDISKEVFTRAIEADFVSHAWALRWDASIPGYIAWQLARELEGWRWQEGEVERTLDIPLAGERQLRLRGRLDRVDSKGAALAVLDYKTQNAEGLKKKLKQAGEDVQLPCYALLLGEMPQQAAFVAVDEEDVGQVEAAEDIAVLAQANRVRLRDMFDALYRGASLPAQGISQACEYCEMRGLCRKDYWNA</sequence>
<evidence type="ECO:0000256" key="1">
    <source>
        <dbReference type="ARBA" id="ARBA00022722"/>
    </source>
</evidence>
<dbReference type="InterPro" id="IPR038726">
    <property type="entry name" value="PDDEXK_AddAB-type"/>
</dbReference>
<dbReference type="KEGG" id="slac:SKTS_12380"/>
<evidence type="ECO:0000256" key="9">
    <source>
        <dbReference type="ARBA" id="ARBA00023204"/>
    </source>
</evidence>
<keyword evidence="9" id="KW-0234">DNA repair</keyword>
<keyword evidence="1" id="KW-0540">Nuclease</keyword>
<dbReference type="Proteomes" id="UP000502260">
    <property type="component" value="Chromosome"/>
</dbReference>
<gene>
    <name evidence="11" type="ORF">SKTS_12380</name>
</gene>
<keyword evidence="8" id="KW-0238">DNA-binding</keyword>
<protein>
    <recommendedName>
        <fullName evidence="10">PD-(D/E)XK endonuclease-like domain-containing protein</fullName>
    </recommendedName>
</protein>
<dbReference type="GO" id="GO:0005524">
    <property type="term" value="F:ATP binding"/>
    <property type="evidence" value="ECO:0007669"/>
    <property type="project" value="UniProtKB-KW"/>
</dbReference>
<dbReference type="GO" id="GO:0004386">
    <property type="term" value="F:helicase activity"/>
    <property type="evidence" value="ECO:0007669"/>
    <property type="project" value="UniProtKB-KW"/>
</dbReference>
<dbReference type="GO" id="GO:0006310">
    <property type="term" value="P:DNA recombination"/>
    <property type="evidence" value="ECO:0007669"/>
    <property type="project" value="TreeGrafter"/>
</dbReference>
<dbReference type="PANTHER" id="PTHR30591:SF1">
    <property type="entry name" value="RECBCD ENZYME SUBUNIT RECC"/>
    <property type="match status" value="1"/>
</dbReference>
<keyword evidence="2" id="KW-0547">Nucleotide-binding</keyword>
<evidence type="ECO:0000259" key="10">
    <source>
        <dbReference type="Pfam" id="PF12705"/>
    </source>
</evidence>
<keyword evidence="4" id="KW-0378">Hydrolase</keyword>
<name>A0A6F8VBK9_9PROT</name>
<evidence type="ECO:0000313" key="11">
    <source>
        <dbReference type="EMBL" id="BCB26352.1"/>
    </source>
</evidence>
<keyword evidence="7" id="KW-0067">ATP-binding</keyword>
<evidence type="ECO:0000256" key="3">
    <source>
        <dbReference type="ARBA" id="ARBA00022763"/>
    </source>
</evidence>
<dbReference type="EMBL" id="AP022853">
    <property type="protein sequence ID" value="BCB26352.1"/>
    <property type="molecule type" value="Genomic_DNA"/>
</dbReference>
<reference evidence="12" key="1">
    <citation type="submission" date="2020-03" db="EMBL/GenBank/DDBJ databases">
        <title>Complete genome sequence of sulfur-oxidizing bacterium skT11.</title>
        <authorList>
            <person name="Kanda M."/>
            <person name="Kojima H."/>
            <person name="Fukui M."/>
        </authorList>
    </citation>
    <scope>NUCLEOTIDE SEQUENCE [LARGE SCALE GENOMIC DNA]</scope>
    <source>
        <strain evidence="12">skT11</strain>
    </source>
</reference>
<keyword evidence="12" id="KW-1185">Reference proteome</keyword>
<evidence type="ECO:0000256" key="4">
    <source>
        <dbReference type="ARBA" id="ARBA00022801"/>
    </source>
</evidence>
<organism evidence="11 12">
    <name type="scientific">Sulfurimicrobium lacus</name>
    <dbReference type="NCBI Taxonomy" id="2715678"/>
    <lineage>
        <taxon>Bacteria</taxon>
        <taxon>Pseudomonadati</taxon>
        <taxon>Pseudomonadota</taxon>
        <taxon>Betaproteobacteria</taxon>
        <taxon>Nitrosomonadales</taxon>
        <taxon>Sulfuricellaceae</taxon>
        <taxon>Sulfurimicrobium</taxon>
    </lineage>
</organism>
<evidence type="ECO:0000256" key="8">
    <source>
        <dbReference type="ARBA" id="ARBA00023125"/>
    </source>
</evidence>
<evidence type="ECO:0000313" key="12">
    <source>
        <dbReference type="Proteomes" id="UP000502260"/>
    </source>
</evidence>
<dbReference type="RefSeq" id="WP_173061910.1">
    <property type="nucleotide sequence ID" value="NZ_AP022853.1"/>
</dbReference>
<dbReference type="GO" id="GO:0003677">
    <property type="term" value="F:DNA binding"/>
    <property type="evidence" value="ECO:0007669"/>
    <property type="project" value="UniProtKB-KW"/>
</dbReference>
<dbReference type="Gene3D" id="3.90.320.10">
    <property type="match status" value="1"/>
</dbReference>
<accession>A0A6F8VBK9</accession>
<evidence type="ECO:0000256" key="5">
    <source>
        <dbReference type="ARBA" id="ARBA00022806"/>
    </source>
</evidence>
<keyword evidence="6" id="KW-0269">Exonuclease</keyword>
<dbReference type="Pfam" id="PF12705">
    <property type="entry name" value="PDDEXK_1"/>
    <property type="match status" value="1"/>
</dbReference>
<evidence type="ECO:0000256" key="7">
    <source>
        <dbReference type="ARBA" id="ARBA00022840"/>
    </source>
</evidence>
<dbReference type="SUPFAM" id="SSF52540">
    <property type="entry name" value="P-loop containing nucleoside triphosphate hydrolases"/>
    <property type="match status" value="1"/>
</dbReference>